<dbReference type="Pfam" id="PF00814">
    <property type="entry name" value="TsaD"/>
    <property type="match status" value="1"/>
</dbReference>
<keyword evidence="6" id="KW-0012">Acyltransferase</keyword>
<keyword evidence="4" id="KW-0479">Metal-binding</keyword>
<dbReference type="GO" id="GO:0008033">
    <property type="term" value="P:tRNA processing"/>
    <property type="evidence" value="ECO:0007669"/>
    <property type="project" value="UniProtKB-KW"/>
</dbReference>
<evidence type="ECO:0000256" key="2">
    <source>
        <dbReference type="ARBA" id="ARBA00022679"/>
    </source>
</evidence>
<comment type="catalytic activity">
    <reaction evidence="7">
        <text>L-threonylcarbamoyladenylate + adenosine(37) in tRNA = N(6)-L-threonylcarbamoyladenosine(37) in tRNA + AMP + H(+)</text>
        <dbReference type="Rhea" id="RHEA:37059"/>
        <dbReference type="Rhea" id="RHEA-COMP:10162"/>
        <dbReference type="Rhea" id="RHEA-COMP:10163"/>
        <dbReference type="ChEBI" id="CHEBI:15378"/>
        <dbReference type="ChEBI" id="CHEBI:73682"/>
        <dbReference type="ChEBI" id="CHEBI:74411"/>
        <dbReference type="ChEBI" id="CHEBI:74418"/>
        <dbReference type="ChEBI" id="CHEBI:456215"/>
        <dbReference type="EC" id="2.3.1.234"/>
    </reaction>
</comment>
<protein>
    <recommendedName>
        <fullName evidence="1">N(6)-L-threonylcarbamoyladenine synthase</fullName>
        <ecNumber evidence="1">2.3.1.234</ecNumber>
    </recommendedName>
</protein>
<name>A0A1T4NVZ7_9FIRM</name>
<organism evidence="9 10">
    <name type="scientific">Carboxydocella sporoproducens DSM 16521</name>
    <dbReference type="NCBI Taxonomy" id="1121270"/>
    <lineage>
        <taxon>Bacteria</taxon>
        <taxon>Bacillati</taxon>
        <taxon>Bacillota</taxon>
        <taxon>Clostridia</taxon>
        <taxon>Eubacteriales</taxon>
        <taxon>Clostridiales Family XVI. Incertae Sedis</taxon>
        <taxon>Carboxydocella</taxon>
    </lineage>
</organism>
<evidence type="ECO:0000313" key="9">
    <source>
        <dbReference type="EMBL" id="SJZ83540.1"/>
    </source>
</evidence>
<dbReference type="RefSeq" id="WP_078665151.1">
    <property type="nucleotide sequence ID" value="NZ_FUXM01000008.1"/>
</dbReference>
<reference evidence="10" key="1">
    <citation type="submission" date="2017-02" db="EMBL/GenBank/DDBJ databases">
        <authorList>
            <person name="Varghese N."/>
            <person name="Submissions S."/>
        </authorList>
    </citation>
    <scope>NUCLEOTIDE SEQUENCE [LARGE SCALE GENOMIC DNA]</scope>
    <source>
        <strain evidence="10">DSM 16521</strain>
    </source>
</reference>
<evidence type="ECO:0000313" key="10">
    <source>
        <dbReference type="Proteomes" id="UP000189933"/>
    </source>
</evidence>
<evidence type="ECO:0000256" key="5">
    <source>
        <dbReference type="ARBA" id="ARBA00023004"/>
    </source>
</evidence>
<dbReference type="PANTHER" id="PTHR11735">
    <property type="entry name" value="TRNA N6-ADENOSINE THREONYLCARBAMOYLTRANSFERASE"/>
    <property type="match status" value="1"/>
</dbReference>
<dbReference type="Proteomes" id="UP000189933">
    <property type="component" value="Unassembled WGS sequence"/>
</dbReference>
<dbReference type="InterPro" id="IPR000905">
    <property type="entry name" value="Gcp-like_dom"/>
</dbReference>
<dbReference type="EMBL" id="FUXM01000008">
    <property type="protein sequence ID" value="SJZ83540.1"/>
    <property type="molecule type" value="Genomic_DNA"/>
</dbReference>
<dbReference type="OrthoDB" id="1675500at2"/>
<evidence type="ECO:0000259" key="8">
    <source>
        <dbReference type="Pfam" id="PF00814"/>
    </source>
</evidence>
<keyword evidence="10" id="KW-1185">Reference proteome</keyword>
<dbReference type="SUPFAM" id="SSF53067">
    <property type="entry name" value="Actin-like ATPase domain"/>
    <property type="match status" value="1"/>
</dbReference>
<dbReference type="AlphaFoldDB" id="A0A1T4NVZ7"/>
<dbReference type="GO" id="GO:0046872">
    <property type="term" value="F:metal ion binding"/>
    <property type="evidence" value="ECO:0007669"/>
    <property type="project" value="UniProtKB-KW"/>
</dbReference>
<dbReference type="Gene3D" id="3.30.420.40">
    <property type="match status" value="2"/>
</dbReference>
<gene>
    <name evidence="9" type="ORF">SAMN02745885_01065</name>
</gene>
<evidence type="ECO:0000256" key="4">
    <source>
        <dbReference type="ARBA" id="ARBA00022723"/>
    </source>
</evidence>
<feature type="domain" description="Gcp-like" evidence="8">
    <location>
        <begin position="94"/>
        <end position="309"/>
    </location>
</feature>
<evidence type="ECO:0000256" key="6">
    <source>
        <dbReference type="ARBA" id="ARBA00023315"/>
    </source>
</evidence>
<keyword evidence="2" id="KW-0808">Transferase</keyword>
<dbReference type="EC" id="2.3.1.234" evidence="1"/>
<accession>A0A1T4NVZ7</accession>
<keyword evidence="3" id="KW-0819">tRNA processing</keyword>
<evidence type="ECO:0000256" key="3">
    <source>
        <dbReference type="ARBA" id="ARBA00022694"/>
    </source>
</evidence>
<keyword evidence="5" id="KW-0408">Iron</keyword>
<dbReference type="InterPro" id="IPR043129">
    <property type="entry name" value="ATPase_NBD"/>
</dbReference>
<sequence length="336" mass="35717">MRDLFLGIDTSNYCTSLALVDAEGKLLAERRKLLPVKQGERGLRQSEALFLHLGQLQELAGEVLGQADPARVAAIGVSVRPRPREDSYMPVFKAGETLARALAAFCGAAVVEVSHQEGHLAAGLASAGGPEASAFLAIHLSGGTTDLLEVRRVEEQGSFYRIKQLGGSKDLHAGQLVDRIGVALGLTFPAGPALEQLARTWSGPIKPLSIPCQQGWLHLSGAETQAYKAIAAGEPAAAVARAVESCLAKGLEKLILYGREQTGLKDVLLVGGVAANQFLRQKLRKRLEHPALGIRLFFAEARYSGDNALGPALLARYNLLKKLPLTAGISPIGENK</sequence>
<dbReference type="GO" id="GO:0061711">
    <property type="term" value="F:tRNA N(6)-L-threonylcarbamoyladenine synthase activity"/>
    <property type="evidence" value="ECO:0007669"/>
    <property type="project" value="UniProtKB-EC"/>
</dbReference>
<dbReference type="PRINTS" id="PR00789">
    <property type="entry name" value="OSIALOPTASE"/>
</dbReference>
<evidence type="ECO:0000256" key="1">
    <source>
        <dbReference type="ARBA" id="ARBA00012156"/>
    </source>
</evidence>
<proteinExistence type="predicted"/>
<dbReference type="PANTHER" id="PTHR11735:SF6">
    <property type="entry name" value="TRNA N6-ADENOSINE THREONYLCARBAMOYLTRANSFERASE, MITOCHONDRIAL"/>
    <property type="match status" value="1"/>
</dbReference>
<dbReference type="InterPro" id="IPR017861">
    <property type="entry name" value="KAE1/TsaD"/>
</dbReference>
<evidence type="ECO:0000256" key="7">
    <source>
        <dbReference type="ARBA" id="ARBA00048117"/>
    </source>
</evidence>